<organism evidence="1 2">
    <name type="scientific">Schistosoma mekongi</name>
    <name type="common">Parasitic worm</name>
    <dbReference type="NCBI Taxonomy" id="38744"/>
    <lineage>
        <taxon>Eukaryota</taxon>
        <taxon>Metazoa</taxon>
        <taxon>Spiralia</taxon>
        <taxon>Lophotrochozoa</taxon>
        <taxon>Platyhelminthes</taxon>
        <taxon>Trematoda</taxon>
        <taxon>Digenea</taxon>
        <taxon>Strigeidida</taxon>
        <taxon>Schistosomatoidea</taxon>
        <taxon>Schistosomatidae</taxon>
        <taxon>Schistosoma</taxon>
    </lineage>
</organism>
<reference evidence="1" key="2">
    <citation type="journal article" date="2023" name="Infect Dis Poverty">
        <title>Chromosome-scale genome of the human blood fluke Schistosoma mekongi and its implications for public health.</title>
        <authorList>
            <person name="Zhou M."/>
            <person name="Xu L."/>
            <person name="Xu D."/>
            <person name="Chen W."/>
            <person name="Khan J."/>
            <person name="Hu Y."/>
            <person name="Huang H."/>
            <person name="Wei H."/>
            <person name="Zhang Y."/>
            <person name="Chusongsang P."/>
            <person name="Tanasarnprasert K."/>
            <person name="Hu X."/>
            <person name="Limpanont Y."/>
            <person name="Lv Z."/>
        </authorList>
    </citation>
    <scope>NUCLEOTIDE SEQUENCE</scope>
    <source>
        <strain evidence="1">LV_2022a</strain>
    </source>
</reference>
<protein>
    <submittedName>
        <fullName evidence="1">Uncharacterized protein</fullName>
    </submittedName>
</protein>
<dbReference type="EMBL" id="JALJAT010000006">
    <property type="protein sequence ID" value="KAK4468942.1"/>
    <property type="molecule type" value="Genomic_DNA"/>
</dbReference>
<accession>A0AAE2D2N8</accession>
<dbReference type="Proteomes" id="UP001292079">
    <property type="component" value="Unassembled WGS sequence"/>
</dbReference>
<reference evidence="1" key="1">
    <citation type="submission" date="2022-04" db="EMBL/GenBank/DDBJ databases">
        <authorList>
            <person name="Xu L."/>
            <person name="Lv Z."/>
        </authorList>
    </citation>
    <scope>NUCLEOTIDE SEQUENCE</scope>
    <source>
        <strain evidence="1">LV_2022a</strain>
    </source>
</reference>
<gene>
    <name evidence="1" type="ORF">MN116_007606</name>
</gene>
<evidence type="ECO:0000313" key="1">
    <source>
        <dbReference type="EMBL" id="KAK4468942.1"/>
    </source>
</evidence>
<dbReference type="AlphaFoldDB" id="A0AAE2D2N8"/>
<evidence type="ECO:0000313" key="2">
    <source>
        <dbReference type="Proteomes" id="UP001292079"/>
    </source>
</evidence>
<name>A0AAE2D2N8_SCHME</name>
<comment type="caution">
    <text evidence="1">The sequence shown here is derived from an EMBL/GenBank/DDBJ whole genome shotgun (WGS) entry which is preliminary data.</text>
</comment>
<keyword evidence="2" id="KW-1185">Reference proteome</keyword>
<sequence>MPSVLSIENVRQPFHASIGEEFVIVIDYGFLGTMSYTAQILSIQPNVDFTFILNDWLETKFSFTFVAMDEEKSQMKLTISSNKNNLLYKHIILPIAHLYYSNWLTQCLLRFQLAYS</sequence>
<proteinExistence type="predicted"/>